<dbReference type="InterPro" id="IPR036400">
    <property type="entry name" value="Cyt_B5-like_heme/steroid_sf"/>
</dbReference>
<dbReference type="RefSeq" id="XP_003741799.1">
    <property type="nucleotide sequence ID" value="XM_003741751.2"/>
</dbReference>
<keyword evidence="6" id="KW-1133">Transmembrane helix</keyword>
<dbReference type="FunFam" id="3.10.120.10:FF:000007">
    <property type="entry name" value="Sulfite oxidase, mitochondrial"/>
    <property type="match status" value="1"/>
</dbReference>
<dbReference type="PRINTS" id="PR00363">
    <property type="entry name" value="CYTOCHROMEB5"/>
</dbReference>
<keyword evidence="2" id="KW-0479">Metal-binding</keyword>
<protein>
    <submittedName>
        <fullName evidence="9">Probable sulfite oxidase, mitochondrial</fullName>
    </submittedName>
</protein>
<dbReference type="PANTHER" id="PTHR19359">
    <property type="entry name" value="CYTOCHROME B5"/>
    <property type="match status" value="1"/>
</dbReference>
<evidence type="ECO:0000313" key="8">
    <source>
        <dbReference type="Proteomes" id="UP000694867"/>
    </source>
</evidence>
<dbReference type="InterPro" id="IPR050668">
    <property type="entry name" value="Cytochrome_b5"/>
</dbReference>
<evidence type="ECO:0000256" key="1">
    <source>
        <dbReference type="ARBA" id="ARBA00022617"/>
    </source>
</evidence>
<dbReference type="AlphaFoldDB" id="A0AAJ6QRQ4"/>
<gene>
    <name evidence="9" type="primary">LOC100898887</name>
</gene>
<reference evidence="9" key="1">
    <citation type="submission" date="2025-08" db="UniProtKB">
        <authorList>
            <consortium name="RefSeq"/>
        </authorList>
    </citation>
    <scope>IDENTIFICATION</scope>
</reference>
<proteinExistence type="inferred from homology"/>
<keyword evidence="6" id="KW-0812">Transmembrane</keyword>
<evidence type="ECO:0000256" key="5">
    <source>
        <dbReference type="SAM" id="MobiDB-lite"/>
    </source>
</evidence>
<keyword evidence="6" id="KW-0472">Membrane</keyword>
<dbReference type="GO" id="GO:0016020">
    <property type="term" value="C:membrane"/>
    <property type="evidence" value="ECO:0007669"/>
    <property type="project" value="TreeGrafter"/>
</dbReference>
<dbReference type="GO" id="GO:0020037">
    <property type="term" value="F:heme binding"/>
    <property type="evidence" value="ECO:0007669"/>
    <property type="project" value="TreeGrafter"/>
</dbReference>
<dbReference type="GO" id="GO:0046872">
    <property type="term" value="F:metal ion binding"/>
    <property type="evidence" value="ECO:0007669"/>
    <property type="project" value="UniProtKB-KW"/>
</dbReference>
<dbReference type="Gene3D" id="3.10.120.10">
    <property type="entry name" value="Cytochrome b5-like heme/steroid binding domain"/>
    <property type="match status" value="1"/>
</dbReference>
<sequence length="205" mass="23621">MRLRSMKPQRSAFMTMDVSSGQRQDGKREGSNTKRESFWYFGVFAAAFGGTVYYRSRNNPVQAATYSKGIPGKRVFGYKEYSAETISKHITKKDRIWVSWREGVYDITDFIEQHPGGKTILMAAGGPLDPFWDVFAQHHTPEIMDVLEEYRIGNLMEEEGPPKKQKEYVFDPMKYPLLIAAALGPYLAKQRLNLLKDYQRSENTE</sequence>
<keyword evidence="1" id="KW-0349">Heme</keyword>
<dbReference type="Pfam" id="PF00173">
    <property type="entry name" value="Cyt-b5"/>
    <property type="match status" value="1"/>
</dbReference>
<dbReference type="KEGG" id="goe:100898887"/>
<evidence type="ECO:0000256" key="2">
    <source>
        <dbReference type="ARBA" id="ARBA00022723"/>
    </source>
</evidence>
<keyword evidence="8" id="KW-1185">Reference proteome</keyword>
<name>A0AAJ6QRQ4_9ACAR</name>
<evidence type="ECO:0000259" key="7">
    <source>
        <dbReference type="PROSITE" id="PS50255"/>
    </source>
</evidence>
<dbReference type="InterPro" id="IPR001199">
    <property type="entry name" value="Cyt_B5-like_heme/steroid-bd"/>
</dbReference>
<dbReference type="SUPFAM" id="SSF55856">
    <property type="entry name" value="Cytochrome b5-like heme/steroid binding domain"/>
    <property type="match status" value="1"/>
</dbReference>
<evidence type="ECO:0000256" key="6">
    <source>
        <dbReference type="SAM" id="Phobius"/>
    </source>
</evidence>
<evidence type="ECO:0000256" key="4">
    <source>
        <dbReference type="ARBA" id="ARBA00038168"/>
    </source>
</evidence>
<dbReference type="Proteomes" id="UP000694867">
    <property type="component" value="Unplaced"/>
</dbReference>
<comment type="similarity">
    <text evidence="4">Belongs to the cytochrome b5 family.</text>
</comment>
<feature type="domain" description="Cytochrome b5 heme-binding" evidence="7">
    <location>
        <begin position="78"/>
        <end position="156"/>
    </location>
</feature>
<keyword evidence="3" id="KW-0408">Iron</keyword>
<evidence type="ECO:0000256" key="3">
    <source>
        <dbReference type="ARBA" id="ARBA00023004"/>
    </source>
</evidence>
<accession>A0AAJ6QRQ4</accession>
<evidence type="ECO:0000313" key="9">
    <source>
        <dbReference type="RefSeq" id="XP_003741799.1"/>
    </source>
</evidence>
<dbReference type="PROSITE" id="PS50255">
    <property type="entry name" value="CYTOCHROME_B5_2"/>
    <property type="match status" value="1"/>
</dbReference>
<dbReference type="GeneID" id="100898887"/>
<feature type="transmembrane region" description="Helical" evidence="6">
    <location>
        <begin position="37"/>
        <end position="54"/>
    </location>
</feature>
<dbReference type="SMART" id="SM01117">
    <property type="entry name" value="Cyt-b5"/>
    <property type="match status" value="1"/>
</dbReference>
<feature type="region of interest" description="Disordered" evidence="5">
    <location>
        <begin position="1"/>
        <end position="31"/>
    </location>
</feature>
<organism evidence="8 9">
    <name type="scientific">Galendromus occidentalis</name>
    <name type="common">western predatory mite</name>
    <dbReference type="NCBI Taxonomy" id="34638"/>
    <lineage>
        <taxon>Eukaryota</taxon>
        <taxon>Metazoa</taxon>
        <taxon>Ecdysozoa</taxon>
        <taxon>Arthropoda</taxon>
        <taxon>Chelicerata</taxon>
        <taxon>Arachnida</taxon>
        <taxon>Acari</taxon>
        <taxon>Parasitiformes</taxon>
        <taxon>Mesostigmata</taxon>
        <taxon>Gamasina</taxon>
        <taxon>Phytoseioidea</taxon>
        <taxon>Phytoseiidae</taxon>
        <taxon>Typhlodrominae</taxon>
        <taxon>Galendromus</taxon>
    </lineage>
</organism>